<evidence type="ECO:0000313" key="1">
    <source>
        <dbReference type="EMBL" id="BDD52531.1"/>
    </source>
</evidence>
<reference evidence="1 2" key="1">
    <citation type="submission" date="2021-12" db="EMBL/GenBank/DDBJ databases">
        <title>Complete genome sequence of Phytobacter diazotrophicus TA9734.</title>
        <authorList>
            <person name="Kubota H."/>
            <person name="Nakayama Y."/>
            <person name="Ariyoshi T."/>
        </authorList>
    </citation>
    <scope>NUCLEOTIDE SEQUENCE [LARGE SCALE GENOMIC DNA]</scope>
    <source>
        <strain evidence="1 2">TA9734</strain>
    </source>
</reference>
<evidence type="ECO:0000313" key="2">
    <source>
        <dbReference type="Proteomes" id="UP001320460"/>
    </source>
</evidence>
<proteinExistence type="predicted"/>
<dbReference type="Proteomes" id="UP001320460">
    <property type="component" value="Chromosome"/>
</dbReference>
<keyword evidence="2" id="KW-1185">Reference proteome</keyword>
<protein>
    <submittedName>
        <fullName evidence="1">Uncharacterized protein</fullName>
    </submittedName>
</protein>
<dbReference type="EMBL" id="AP025334">
    <property type="protein sequence ID" value="BDD52531.1"/>
    <property type="molecule type" value="Genomic_DNA"/>
</dbReference>
<accession>A0ABN6LTS4</accession>
<sequence>MIAVIILKSWYDLLIARNFPIDYYGFTPRQS</sequence>
<gene>
    <name evidence="1" type="ORF">PDTA9734_40180</name>
</gene>
<name>A0ABN6LTS4_9ENTR</name>
<organism evidence="1 2">
    <name type="scientific">Phytobacter diazotrophicus</name>
    <dbReference type="NCBI Taxonomy" id="395631"/>
    <lineage>
        <taxon>Bacteria</taxon>
        <taxon>Pseudomonadati</taxon>
        <taxon>Pseudomonadota</taxon>
        <taxon>Gammaproteobacteria</taxon>
        <taxon>Enterobacterales</taxon>
        <taxon>Enterobacteriaceae</taxon>
        <taxon>Phytobacter</taxon>
    </lineage>
</organism>